<evidence type="ECO:0000259" key="1">
    <source>
        <dbReference type="Pfam" id="PF05118"/>
    </source>
</evidence>
<gene>
    <name evidence="3" type="ORF">UFOVP181_166</name>
    <name evidence="2" type="ORF">UFOVP57_473</name>
</gene>
<evidence type="ECO:0000313" key="2">
    <source>
        <dbReference type="EMBL" id="CAB4126072.1"/>
    </source>
</evidence>
<dbReference type="Gene3D" id="2.60.120.330">
    <property type="entry name" value="B-lactam Antibiotic, Isopenicillin N Synthase, Chain"/>
    <property type="match status" value="1"/>
</dbReference>
<dbReference type="InterPro" id="IPR007803">
    <property type="entry name" value="Asp/Arg/Pro-Hydrxlase"/>
</dbReference>
<reference evidence="3" key="1">
    <citation type="submission" date="2020-05" db="EMBL/GenBank/DDBJ databases">
        <authorList>
            <person name="Chiriac C."/>
            <person name="Salcher M."/>
            <person name="Ghai R."/>
            <person name="Kavagutti S V."/>
        </authorList>
    </citation>
    <scope>NUCLEOTIDE SEQUENCE</scope>
</reference>
<name>A0A6J7WGT0_9CAUD</name>
<dbReference type="EMBL" id="LR796187">
    <property type="protein sequence ID" value="CAB4126072.1"/>
    <property type="molecule type" value="Genomic_DNA"/>
</dbReference>
<proteinExistence type="predicted"/>
<feature type="domain" description="Aspartyl/asparaginy/proline hydroxylase" evidence="1">
    <location>
        <begin position="23"/>
        <end position="186"/>
    </location>
</feature>
<protein>
    <submittedName>
        <fullName evidence="3">Aspartyl/asparaginy/proline hydroxylase</fullName>
    </submittedName>
</protein>
<dbReference type="EMBL" id="LR798231">
    <property type="protein sequence ID" value="CAB5208777.1"/>
    <property type="molecule type" value="Genomic_DNA"/>
</dbReference>
<sequence>MIGREYLISSAKCLKLDIPVNFTEMLSEAIALRNNFYQYQQGNDYRHQGWYSLPIYGLGDDKTLAWKGYGYTDGHIAAKDMNWTKWSEQCPNTIKWLKKIFPSNFYGRVRFMLLEAGGFIAPHNDSEHSILEAVNVALNNPVDCTWTWGDGTQLDFKPGDAYAMNLKYHHEVKNNSSEDRYHLIVHHYDSTDNWKELMLRSMEKENVQGNFLYSPELY</sequence>
<accession>A0A6J7WGT0</accession>
<dbReference type="InterPro" id="IPR027443">
    <property type="entry name" value="IPNS-like_sf"/>
</dbReference>
<dbReference type="SUPFAM" id="SSF51197">
    <property type="entry name" value="Clavaminate synthase-like"/>
    <property type="match status" value="1"/>
</dbReference>
<evidence type="ECO:0000313" key="3">
    <source>
        <dbReference type="EMBL" id="CAB5208777.1"/>
    </source>
</evidence>
<dbReference type="Pfam" id="PF05118">
    <property type="entry name" value="Asp_Arg_Hydrox"/>
    <property type="match status" value="1"/>
</dbReference>
<organism evidence="3">
    <name type="scientific">uncultured Caudovirales phage</name>
    <dbReference type="NCBI Taxonomy" id="2100421"/>
    <lineage>
        <taxon>Viruses</taxon>
        <taxon>Duplodnaviria</taxon>
        <taxon>Heunggongvirae</taxon>
        <taxon>Uroviricota</taxon>
        <taxon>Caudoviricetes</taxon>
        <taxon>Peduoviridae</taxon>
        <taxon>Maltschvirus</taxon>
        <taxon>Maltschvirus maltsch</taxon>
    </lineage>
</organism>